<comment type="similarity">
    <text evidence="1">Belongs to the FAM110 family.</text>
</comment>
<reference evidence="5" key="1">
    <citation type="journal article" date="2022" name="bioRxiv">
        <title>Sequencing and chromosome-scale assembly of the giantPleurodeles waltlgenome.</title>
        <authorList>
            <person name="Brown T."/>
            <person name="Elewa A."/>
            <person name="Iarovenko S."/>
            <person name="Subramanian E."/>
            <person name="Araus A.J."/>
            <person name="Petzold A."/>
            <person name="Susuki M."/>
            <person name="Suzuki K.-i.T."/>
            <person name="Hayashi T."/>
            <person name="Toyoda A."/>
            <person name="Oliveira C."/>
            <person name="Osipova E."/>
            <person name="Leigh N.D."/>
            <person name="Simon A."/>
            <person name="Yun M.H."/>
        </authorList>
    </citation>
    <scope>NUCLEOTIDE SEQUENCE</scope>
    <source>
        <strain evidence="5">20211129_DDA</strain>
        <tissue evidence="5">Liver</tissue>
    </source>
</reference>
<dbReference type="EMBL" id="JANPWB010000006">
    <property type="protein sequence ID" value="KAJ1176297.1"/>
    <property type="molecule type" value="Genomic_DNA"/>
</dbReference>
<feature type="compositionally biased region" description="Basic residues" evidence="2">
    <location>
        <begin position="307"/>
        <end position="319"/>
    </location>
</feature>
<dbReference type="InterPro" id="IPR025739">
    <property type="entry name" value="FAM110_N"/>
</dbReference>
<feature type="region of interest" description="Disordered" evidence="2">
    <location>
        <begin position="299"/>
        <end position="330"/>
    </location>
</feature>
<feature type="compositionally biased region" description="Basic and acidic residues" evidence="2">
    <location>
        <begin position="437"/>
        <end position="459"/>
    </location>
</feature>
<evidence type="ECO:0000313" key="6">
    <source>
        <dbReference type="Proteomes" id="UP001066276"/>
    </source>
</evidence>
<proteinExistence type="inferred from homology"/>
<dbReference type="PANTHER" id="PTHR14758:SF3">
    <property type="entry name" value="PROTEIN FAM110D"/>
    <property type="match status" value="1"/>
</dbReference>
<accession>A0AAV7TKH7</accession>
<feature type="compositionally biased region" description="Polar residues" evidence="2">
    <location>
        <begin position="374"/>
        <end position="390"/>
    </location>
</feature>
<feature type="domain" description="Centrosome-associated FAM110 N-terminal" evidence="4">
    <location>
        <begin position="102"/>
        <end position="166"/>
    </location>
</feature>
<evidence type="ECO:0000259" key="3">
    <source>
        <dbReference type="Pfam" id="PF14160"/>
    </source>
</evidence>
<dbReference type="InterPro" id="IPR025740">
    <property type="entry name" value="FAM110"/>
</dbReference>
<sequence length="459" mass="50456">MRPEFGRLLAPVTREGRGRACVCLGRGGQVRKEALGKESAHGVSNIGHSAHVVDGLDAIRISYPAGPRASFPPLGAWTWCAPVAPHLALFSGTGRSGIGPMRGPEYLRRQIDGGSGARSPSAVERLEADKAKYVKTQQVIDSRQDPALTTTPSCTRKLLSVWSEPGPHCTTSPSKATTSRQGAVLRRSCGRRLLRPDSLVMYRQQRDCKSVNKENARGLSLVRRLFQSPLRERRSDSLVDPSPQSTPNNWILINGGRASSPITSCGSPRAQRVDAPFLEVDFATPQSPALTPRFRQSENYCVQSPHPKARSHSSLHSKHLSPQPEALEGSRCANLQERPLSPIEEKHFFDACGMDEPDLVINGNMSHLLEQDRTSSVSSWESKRSANSQDSASEETSSAEEGPLGLPRTPISIIERNARVIRWLYSCQKAKSLRQKSTKEESPKNEFMRPESTKKESTV</sequence>
<keyword evidence="6" id="KW-1185">Reference proteome</keyword>
<dbReference type="AlphaFoldDB" id="A0AAV7TKH7"/>
<feature type="compositionally biased region" description="Polar residues" evidence="2">
    <location>
        <begin position="242"/>
        <end position="251"/>
    </location>
</feature>
<evidence type="ECO:0000256" key="2">
    <source>
        <dbReference type="SAM" id="MobiDB-lite"/>
    </source>
</evidence>
<comment type="caution">
    <text evidence="5">The sequence shown here is derived from an EMBL/GenBank/DDBJ whole genome shotgun (WGS) entry which is preliminary data.</text>
</comment>
<dbReference type="Proteomes" id="UP001066276">
    <property type="component" value="Chromosome 3_2"/>
</dbReference>
<feature type="region of interest" description="Disordered" evidence="2">
    <location>
        <begin position="430"/>
        <end position="459"/>
    </location>
</feature>
<evidence type="ECO:0000259" key="4">
    <source>
        <dbReference type="Pfam" id="PF14161"/>
    </source>
</evidence>
<dbReference type="InterPro" id="IPR025741">
    <property type="entry name" value="FAM110_C"/>
</dbReference>
<name>A0AAV7TKH7_PLEWA</name>
<dbReference type="PANTHER" id="PTHR14758">
    <property type="entry name" value="AGAP005440-PA"/>
    <property type="match status" value="1"/>
</dbReference>
<gene>
    <name evidence="5" type="ORF">NDU88_001579</name>
</gene>
<protein>
    <submittedName>
        <fullName evidence="5">Uncharacterized protein</fullName>
    </submittedName>
</protein>
<organism evidence="5 6">
    <name type="scientific">Pleurodeles waltl</name>
    <name type="common">Iberian ribbed newt</name>
    <dbReference type="NCBI Taxonomy" id="8319"/>
    <lineage>
        <taxon>Eukaryota</taxon>
        <taxon>Metazoa</taxon>
        <taxon>Chordata</taxon>
        <taxon>Craniata</taxon>
        <taxon>Vertebrata</taxon>
        <taxon>Euteleostomi</taxon>
        <taxon>Amphibia</taxon>
        <taxon>Batrachia</taxon>
        <taxon>Caudata</taxon>
        <taxon>Salamandroidea</taxon>
        <taxon>Salamandridae</taxon>
        <taxon>Pleurodelinae</taxon>
        <taxon>Pleurodeles</taxon>
    </lineage>
</organism>
<evidence type="ECO:0000256" key="1">
    <source>
        <dbReference type="ARBA" id="ARBA00010576"/>
    </source>
</evidence>
<feature type="domain" description="Centrosome-associated FAM110 C-terminal" evidence="3">
    <location>
        <begin position="343"/>
        <end position="430"/>
    </location>
</feature>
<evidence type="ECO:0000313" key="5">
    <source>
        <dbReference type="EMBL" id="KAJ1176297.1"/>
    </source>
</evidence>
<feature type="region of interest" description="Disordered" evidence="2">
    <location>
        <begin position="232"/>
        <end position="253"/>
    </location>
</feature>
<feature type="region of interest" description="Disordered" evidence="2">
    <location>
        <begin position="370"/>
        <end position="408"/>
    </location>
</feature>
<dbReference type="Pfam" id="PF14161">
    <property type="entry name" value="FAM110_N"/>
    <property type="match status" value="1"/>
</dbReference>
<dbReference type="Pfam" id="PF14160">
    <property type="entry name" value="FAM110_C"/>
    <property type="match status" value="1"/>
</dbReference>